<dbReference type="NCBIfam" id="TIGR00220">
    <property type="entry name" value="mscL"/>
    <property type="match status" value="1"/>
</dbReference>
<sequence length="130" mass="13976">MLKGFKEFISRGNAVDLAVGMVIGAAFTAVVTALVEKFLNPLIGGLVGKPNFDSFLEFTVGTATVQPGAIITALVNFLIVAFALYLFVVMPMNAMNARRKKEEAEEAPAVSEDVQLLSEIRDLLKAQSNN</sequence>
<evidence type="ECO:0000256" key="3">
    <source>
        <dbReference type="ARBA" id="ARBA00022475"/>
    </source>
</evidence>
<dbReference type="PRINTS" id="PR01264">
    <property type="entry name" value="MECHCHANNEL"/>
</dbReference>
<keyword evidence="2 9" id="KW-0813">Transport</keyword>
<evidence type="ECO:0000256" key="9">
    <source>
        <dbReference type="HAMAP-Rule" id="MF_00115"/>
    </source>
</evidence>
<dbReference type="InterPro" id="IPR001185">
    <property type="entry name" value="MS_channel"/>
</dbReference>
<comment type="similarity">
    <text evidence="9">Belongs to the MscL family.</text>
</comment>
<dbReference type="Pfam" id="PF01741">
    <property type="entry name" value="MscL"/>
    <property type="match status" value="1"/>
</dbReference>
<dbReference type="InterPro" id="IPR036019">
    <property type="entry name" value="MscL_channel"/>
</dbReference>
<dbReference type="AlphaFoldDB" id="A0A6N2R7C0"/>
<dbReference type="InterPro" id="IPR037673">
    <property type="entry name" value="MSC/AndL"/>
</dbReference>
<protein>
    <recommendedName>
        <fullName evidence="9">Large-conductance mechanosensitive channel</fullName>
    </recommendedName>
</protein>
<accession>A0A6N2R7C0</accession>
<evidence type="ECO:0000256" key="6">
    <source>
        <dbReference type="ARBA" id="ARBA00023065"/>
    </source>
</evidence>
<name>A0A6N2R7C0_9ACTO</name>
<dbReference type="SUPFAM" id="SSF81330">
    <property type="entry name" value="Gated mechanosensitive channel"/>
    <property type="match status" value="1"/>
</dbReference>
<keyword evidence="3 9" id="KW-1003">Cell membrane</keyword>
<comment type="subunit">
    <text evidence="9">Homopentamer.</text>
</comment>
<keyword evidence="5 9" id="KW-1133">Transmembrane helix</keyword>
<evidence type="ECO:0000313" key="10">
    <source>
        <dbReference type="EMBL" id="VYS75790.1"/>
    </source>
</evidence>
<dbReference type="GO" id="GO:0005886">
    <property type="term" value="C:plasma membrane"/>
    <property type="evidence" value="ECO:0007669"/>
    <property type="project" value="UniProtKB-SubCell"/>
</dbReference>
<keyword evidence="6 9" id="KW-0406">Ion transport</keyword>
<dbReference type="PANTHER" id="PTHR30266:SF2">
    <property type="entry name" value="LARGE-CONDUCTANCE MECHANOSENSITIVE CHANNEL"/>
    <property type="match status" value="1"/>
</dbReference>
<gene>
    <name evidence="9 10" type="primary">mscL</name>
    <name evidence="10" type="ORF">AOLFYP35_00159</name>
</gene>
<dbReference type="PANTHER" id="PTHR30266">
    <property type="entry name" value="MECHANOSENSITIVE CHANNEL MSCL"/>
    <property type="match status" value="1"/>
</dbReference>
<dbReference type="GO" id="GO:0008381">
    <property type="term" value="F:mechanosensitive monoatomic ion channel activity"/>
    <property type="evidence" value="ECO:0007669"/>
    <property type="project" value="UniProtKB-UniRule"/>
</dbReference>
<evidence type="ECO:0000256" key="8">
    <source>
        <dbReference type="ARBA" id="ARBA00023303"/>
    </source>
</evidence>
<dbReference type="EMBL" id="CACRSM010000002">
    <property type="protein sequence ID" value="VYS75790.1"/>
    <property type="molecule type" value="Genomic_DNA"/>
</dbReference>
<dbReference type="Gene3D" id="1.10.1200.120">
    <property type="entry name" value="Large-conductance mechanosensitive channel, MscL, domain 1"/>
    <property type="match status" value="1"/>
</dbReference>
<feature type="transmembrane region" description="Helical" evidence="9">
    <location>
        <begin position="69"/>
        <end position="90"/>
    </location>
</feature>
<keyword evidence="7 9" id="KW-0472">Membrane</keyword>
<dbReference type="HAMAP" id="MF_00115">
    <property type="entry name" value="MscL"/>
    <property type="match status" value="1"/>
</dbReference>
<comment type="function">
    <text evidence="9">Channel that opens in response to stretch forces in the membrane lipid bilayer. May participate in the regulation of osmotic pressure changes within the cell.</text>
</comment>
<evidence type="ECO:0000256" key="2">
    <source>
        <dbReference type="ARBA" id="ARBA00022448"/>
    </source>
</evidence>
<evidence type="ECO:0000256" key="7">
    <source>
        <dbReference type="ARBA" id="ARBA00023136"/>
    </source>
</evidence>
<comment type="subcellular location">
    <subcellularLocation>
        <location evidence="9">Cell membrane</location>
        <topology evidence="9">Multi-pass membrane protein</topology>
    </subcellularLocation>
    <subcellularLocation>
        <location evidence="1">Membrane</location>
        <topology evidence="1">Multi-pass membrane protein</topology>
    </subcellularLocation>
</comment>
<keyword evidence="4 9" id="KW-0812">Transmembrane</keyword>
<evidence type="ECO:0000256" key="5">
    <source>
        <dbReference type="ARBA" id="ARBA00022989"/>
    </source>
</evidence>
<proteinExistence type="inferred from homology"/>
<feature type="transmembrane region" description="Helical" evidence="9">
    <location>
        <begin position="12"/>
        <end position="35"/>
    </location>
</feature>
<reference evidence="10" key="1">
    <citation type="submission" date="2019-11" db="EMBL/GenBank/DDBJ databases">
        <authorList>
            <person name="Feng L."/>
        </authorList>
    </citation>
    <scope>NUCLEOTIDE SEQUENCE</scope>
    <source>
        <strain evidence="10">AodontolyticusLFYP35</strain>
    </source>
</reference>
<organism evidence="10">
    <name type="scientific">Schaalia odontolytica</name>
    <dbReference type="NCBI Taxonomy" id="1660"/>
    <lineage>
        <taxon>Bacteria</taxon>
        <taxon>Bacillati</taxon>
        <taxon>Actinomycetota</taxon>
        <taxon>Actinomycetes</taxon>
        <taxon>Actinomycetales</taxon>
        <taxon>Actinomycetaceae</taxon>
        <taxon>Schaalia</taxon>
    </lineage>
</organism>
<evidence type="ECO:0000256" key="1">
    <source>
        <dbReference type="ARBA" id="ARBA00004141"/>
    </source>
</evidence>
<evidence type="ECO:0000256" key="4">
    <source>
        <dbReference type="ARBA" id="ARBA00022692"/>
    </source>
</evidence>
<keyword evidence="8 9" id="KW-0407">Ion channel</keyword>